<dbReference type="InterPro" id="IPR027392">
    <property type="entry name" value="TF_Znf"/>
</dbReference>
<dbReference type="Pfam" id="PF13453">
    <property type="entry name" value="Zn_ribbon_TFIIB"/>
    <property type="match status" value="1"/>
</dbReference>
<gene>
    <name evidence="3" type="ORF">ACFSTG_04070</name>
</gene>
<feature type="domain" description="Transcription factor zinc-finger" evidence="2">
    <location>
        <begin position="2"/>
        <end position="42"/>
    </location>
</feature>
<evidence type="ECO:0000259" key="2">
    <source>
        <dbReference type="Pfam" id="PF13453"/>
    </source>
</evidence>
<evidence type="ECO:0000313" key="3">
    <source>
        <dbReference type="EMBL" id="MFD2517058.1"/>
    </source>
</evidence>
<evidence type="ECO:0000313" key="4">
    <source>
        <dbReference type="Proteomes" id="UP001597468"/>
    </source>
</evidence>
<keyword evidence="4" id="KW-1185">Reference proteome</keyword>
<proteinExistence type="predicted"/>
<protein>
    <submittedName>
        <fullName evidence="3">Zf-TFIIB domain-containing protein</fullName>
    </submittedName>
</protein>
<dbReference type="RefSeq" id="WP_380748738.1">
    <property type="nucleotide sequence ID" value="NZ_JBHULT010000006.1"/>
</dbReference>
<sequence length="84" mass="9838">MKCPNDNTTLVMTERSGVEIDYCPECRGVWLDRGELDKIIERSAPQAQKNQDYQPRSDKNYNSREGSYQKPRKKESFLGDLFDF</sequence>
<dbReference type="Proteomes" id="UP001597468">
    <property type="component" value="Unassembled WGS sequence"/>
</dbReference>
<accession>A0ABW5IUJ8</accession>
<comment type="caution">
    <text evidence="3">The sequence shown here is derived from an EMBL/GenBank/DDBJ whole genome shotgun (WGS) entry which is preliminary data.</text>
</comment>
<dbReference type="EMBL" id="JBHULT010000006">
    <property type="protein sequence ID" value="MFD2517058.1"/>
    <property type="molecule type" value="Genomic_DNA"/>
</dbReference>
<feature type="compositionally biased region" description="Polar residues" evidence="1">
    <location>
        <begin position="45"/>
        <end position="54"/>
    </location>
</feature>
<name>A0ABW5IUJ8_9FLAO</name>
<feature type="region of interest" description="Disordered" evidence="1">
    <location>
        <begin position="42"/>
        <end position="84"/>
    </location>
</feature>
<reference evidence="4" key="1">
    <citation type="journal article" date="2019" name="Int. J. Syst. Evol. Microbiol.">
        <title>The Global Catalogue of Microorganisms (GCM) 10K type strain sequencing project: providing services to taxonomists for standard genome sequencing and annotation.</title>
        <authorList>
            <consortium name="The Broad Institute Genomics Platform"/>
            <consortium name="The Broad Institute Genome Sequencing Center for Infectious Disease"/>
            <person name="Wu L."/>
            <person name="Ma J."/>
        </authorList>
    </citation>
    <scope>NUCLEOTIDE SEQUENCE [LARGE SCALE GENOMIC DNA]</scope>
    <source>
        <strain evidence="4">KCTC 42585</strain>
    </source>
</reference>
<evidence type="ECO:0000256" key="1">
    <source>
        <dbReference type="SAM" id="MobiDB-lite"/>
    </source>
</evidence>
<organism evidence="3 4">
    <name type="scientific">Salinimicrobium flavum</name>
    <dbReference type="NCBI Taxonomy" id="1737065"/>
    <lineage>
        <taxon>Bacteria</taxon>
        <taxon>Pseudomonadati</taxon>
        <taxon>Bacteroidota</taxon>
        <taxon>Flavobacteriia</taxon>
        <taxon>Flavobacteriales</taxon>
        <taxon>Flavobacteriaceae</taxon>
        <taxon>Salinimicrobium</taxon>
    </lineage>
</organism>